<sequence>MQCVNSPITVLDPSRNPSIRKSASGVPDRSLLYPIQSIKREGEIGLVEPEQMARRGERICSDRPKYKPSRNLKPFFLLCSFSFLSLATTLSLHRQMSILRRTHQPLLSLRHHLRYLSTAAAAVSVPSDSPSHFFDPLQPLDYLPGFPRPDPKYNEKILAIPRAISGKNISAKERKAGRVPAIVFEQENGQQGGNKRLISVDAKQIRKLVDHLGRSFFLSRLFELEVWSEFAGSGELVEKVRVLPRLIHLHAGNDAPLNVTFLRAPSSALLKVDVPLVFRGEDTSPGLKKGSYFNTIKRTAKFLCPADIVPPYIDVDISGLDAGQKIVLGDLKVHPALKLLQSPEQPVCTMVGARASEQKRSK</sequence>
<organism evidence="8 9">
    <name type="scientific">Rhynchospora tenuis</name>
    <dbReference type="NCBI Taxonomy" id="198213"/>
    <lineage>
        <taxon>Eukaryota</taxon>
        <taxon>Viridiplantae</taxon>
        <taxon>Streptophyta</taxon>
        <taxon>Embryophyta</taxon>
        <taxon>Tracheophyta</taxon>
        <taxon>Spermatophyta</taxon>
        <taxon>Magnoliopsida</taxon>
        <taxon>Liliopsida</taxon>
        <taxon>Poales</taxon>
        <taxon>Cyperaceae</taxon>
        <taxon>Cyperoideae</taxon>
        <taxon>Rhynchosporeae</taxon>
        <taxon>Rhynchospora</taxon>
    </lineage>
</organism>
<dbReference type="PANTHER" id="PTHR33284:SF1">
    <property type="entry name" value="RIBOSOMAL PROTEIN L25_GLN-TRNA SYNTHETASE, ANTI-CODON-BINDING DOMAIN-CONTAINING PROTEIN"/>
    <property type="match status" value="1"/>
</dbReference>
<dbReference type="EMBL" id="JAMRDG010000001">
    <property type="protein sequence ID" value="KAJ3701856.1"/>
    <property type="molecule type" value="Genomic_DNA"/>
</dbReference>
<keyword evidence="1" id="KW-0699">rRNA-binding</keyword>
<reference evidence="8 9" key="1">
    <citation type="journal article" date="2022" name="Cell">
        <title>Repeat-based holocentromeres influence genome architecture and karyotype evolution.</title>
        <authorList>
            <person name="Hofstatter P.G."/>
            <person name="Thangavel G."/>
            <person name="Lux T."/>
            <person name="Neumann P."/>
            <person name="Vondrak T."/>
            <person name="Novak P."/>
            <person name="Zhang M."/>
            <person name="Costa L."/>
            <person name="Castellani M."/>
            <person name="Scott A."/>
            <person name="Toegelov H."/>
            <person name="Fuchs J."/>
            <person name="Mata-Sucre Y."/>
            <person name="Dias Y."/>
            <person name="Vanzela A.L.L."/>
            <person name="Huettel B."/>
            <person name="Almeida C.C.S."/>
            <person name="Simkova H."/>
            <person name="Souza G."/>
            <person name="Pedrosa-Harand A."/>
            <person name="Macas J."/>
            <person name="Mayer K.F.X."/>
            <person name="Houben A."/>
            <person name="Marques A."/>
        </authorList>
    </citation>
    <scope>NUCLEOTIDE SEQUENCE [LARGE SCALE GENOMIC DNA]</scope>
    <source>
        <strain evidence="8">RhyTen1mFocal</strain>
    </source>
</reference>
<dbReference type="InterPro" id="IPR020057">
    <property type="entry name" value="Ribosomal_bL25_b-dom"/>
</dbReference>
<dbReference type="SUPFAM" id="SSF50715">
    <property type="entry name" value="Ribosomal protein L25-like"/>
    <property type="match status" value="1"/>
</dbReference>
<dbReference type="FunFam" id="2.170.120.20:FF:000006">
    <property type="entry name" value="Ribosomal protein L25/Gln-tRNA synthetase, anti-codon-binding domain-containing protein"/>
    <property type="match status" value="1"/>
</dbReference>
<dbReference type="CDD" id="cd00495">
    <property type="entry name" value="Ribosomal_L25_TL5_CTC"/>
    <property type="match status" value="1"/>
</dbReference>
<dbReference type="GO" id="GO:0003735">
    <property type="term" value="F:structural constituent of ribosome"/>
    <property type="evidence" value="ECO:0007669"/>
    <property type="project" value="InterPro"/>
</dbReference>
<feature type="domain" description="Large ribosomal subunit protein bL25 beta" evidence="7">
    <location>
        <begin position="270"/>
        <end position="353"/>
    </location>
</feature>
<accession>A0AAD5ZPZ7</accession>
<evidence type="ECO:0000259" key="6">
    <source>
        <dbReference type="Pfam" id="PF01386"/>
    </source>
</evidence>
<dbReference type="AlphaFoldDB" id="A0AAD5ZPZ7"/>
<evidence type="ECO:0000256" key="2">
    <source>
        <dbReference type="ARBA" id="ARBA00022884"/>
    </source>
</evidence>
<dbReference type="Gene3D" id="2.170.120.20">
    <property type="entry name" value="Ribosomal protein L25, beta domain"/>
    <property type="match status" value="1"/>
</dbReference>
<keyword evidence="3" id="KW-0689">Ribosomal protein</keyword>
<keyword evidence="9" id="KW-1185">Reference proteome</keyword>
<proteinExistence type="predicted"/>
<dbReference type="FunFam" id="2.40.240.10:FF:000016">
    <property type="entry name" value="50S ribosomal protein L25"/>
    <property type="match status" value="1"/>
</dbReference>
<dbReference type="Pfam" id="PF01386">
    <property type="entry name" value="Ribosomal_L25p"/>
    <property type="match status" value="1"/>
</dbReference>
<dbReference type="InterPro" id="IPR020930">
    <property type="entry name" value="Ribosomal_uL5_bac-type"/>
</dbReference>
<keyword evidence="5" id="KW-0472">Membrane</keyword>
<gene>
    <name evidence="8" type="ORF">LUZ61_005561</name>
</gene>
<dbReference type="InterPro" id="IPR029751">
    <property type="entry name" value="Ribosomal_L25_dom"/>
</dbReference>
<dbReference type="Proteomes" id="UP001210211">
    <property type="component" value="Unassembled WGS sequence"/>
</dbReference>
<evidence type="ECO:0000256" key="5">
    <source>
        <dbReference type="SAM" id="Phobius"/>
    </source>
</evidence>
<name>A0AAD5ZPZ7_9POAL</name>
<dbReference type="PANTHER" id="PTHR33284">
    <property type="entry name" value="RIBOSOMAL PROTEIN L25/GLN-TRNA SYNTHETASE, ANTI-CODON-BINDING DOMAIN-CONTAINING PROTEIN"/>
    <property type="match status" value="1"/>
</dbReference>
<feature type="domain" description="Large ribosomal subunit protein bL25 L25" evidence="6">
    <location>
        <begin position="159"/>
        <end position="261"/>
    </location>
</feature>
<dbReference type="InterPro" id="IPR011035">
    <property type="entry name" value="Ribosomal_bL25/Gln-tRNA_synth"/>
</dbReference>
<evidence type="ECO:0000256" key="3">
    <source>
        <dbReference type="ARBA" id="ARBA00022980"/>
    </source>
</evidence>
<evidence type="ECO:0000313" key="9">
    <source>
        <dbReference type="Proteomes" id="UP001210211"/>
    </source>
</evidence>
<keyword evidence="4" id="KW-0687">Ribonucleoprotein</keyword>
<feature type="transmembrane region" description="Helical" evidence="5">
    <location>
        <begin position="75"/>
        <end position="92"/>
    </location>
</feature>
<evidence type="ECO:0000313" key="8">
    <source>
        <dbReference type="EMBL" id="KAJ3701856.1"/>
    </source>
</evidence>
<evidence type="ECO:0008006" key="10">
    <source>
        <dbReference type="Google" id="ProtNLM"/>
    </source>
</evidence>
<protein>
    <recommendedName>
        <fullName evidence="10">Ribosomal protein L25 beta domain-containing protein</fullName>
    </recommendedName>
</protein>
<dbReference type="GO" id="GO:0022625">
    <property type="term" value="C:cytosolic large ribosomal subunit"/>
    <property type="evidence" value="ECO:0007669"/>
    <property type="project" value="TreeGrafter"/>
</dbReference>
<evidence type="ECO:0000259" key="7">
    <source>
        <dbReference type="Pfam" id="PF14693"/>
    </source>
</evidence>
<dbReference type="Pfam" id="PF14693">
    <property type="entry name" value="Ribosomal_TL5_C"/>
    <property type="match status" value="1"/>
</dbReference>
<evidence type="ECO:0000256" key="1">
    <source>
        <dbReference type="ARBA" id="ARBA00022730"/>
    </source>
</evidence>
<dbReference type="Gene3D" id="2.40.240.10">
    <property type="entry name" value="Ribosomal Protein L25, Chain P"/>
    <property type="match status" value="1"/>
</dbReference>
<dbReference type="InterPro" id="IPR020056">
    <property type="entry name" value="Rbsml_bL25/Gln-tRNA_synth_N"/>
</dbReference>
<evidence type="ECO:0000256" key="4">
    <source>
        <dbReference type="ARBA" id="ARBA00023274"/>
    </source>
</evidence>
<dbReference type="GO" id="GO:0006412">
    <property type="term" value="P:translation"/>
    <property type="evidence" value="ECO:0007669"/>
    <property type="project" value="InterPro"/>
</dbReference>
<dbReference type="GO" id="GO:0008097">
    <property type="term" value="F:5S rRNA binding"/>
    <property type="evidence" value="ECO:0007669"/>
    <property type="project" value="TreeGrafter"/>
</dbReference>
<keyword evidence="2" id="KW-0694">RNA-binding</keyword>
<comment type="caution">
    <text evidence="8">The sequence shown here is derived from an EMBL/GenBank/DDBJ whole genome shotgun (WGS) entry which is preliminary data.</text>
</comment>
<keyword evidence="5" id="KW-1133">Transmembrane helix</keyword>
<dbReference type="InterPro" id="IPR037121">
    <property type="entry name" value="Ribosomal_bL25_C"/>
</dbReference>
<keyword evidence="5" id="KW-0812">Transmembrane</keyword>